<sequence length="68" mass="7744">PVSVSRKNWLFAGSERGGRAAAVVFSLVETARLNGIEPYAYLRDVLQRINAHRQDRLEDLLPMHWKPA</sequence>
<dbReference type="InterPro" id="IPR052344">
    <property type="entry name" value="Transposase-related"/>
</dbReference>
<evidence type="ECO:0000313" key="3">
    <source>
        <dbReference type="Proteomes" id="UP001385892"/>
    </source>
</evidence>
<dbReference type="Pfam" id="PF13817">
    <property type="entry name" value="DDE_Tnp_IS66_C"/>
    <property type="match status" value="1"/>
</dbReference>
<organism evidence="2 3">
    <name type="scientific">Variovorax rhizosphaerae</name>
    <dbReference type="NCBI Taxonomy" id="1836200"/>
    <lineage>
        <taxon>Bacteria</taxon>
        <taxon>Pseudomonadati</taxon>
        <taxon>Pseudomonadota</taxon>
        <taxon>Betaproteobacteria</taxon>
        <taxon>Burkholderiales</taxon>
        <taxon>Comamonadaceae</taxon>
        <taxon>Variovorax</taxon>
    </lineage>
</organism>
<dbReference type="RefSeq" id="WP_340348830.1">
    <property type="nucleotide sequence ID" value="NZ_JBBKZT010000094.1"/>
</dbReference>
<protein>
    <submittedName>
        <fullName evidence="2">Transposase domain-containing protein</fullName>
    </submittedName>
</protein>
<dbReference type="PANTHER" id="PTHR33678:SF1">
    <property type="entry name" value="BLL1576 PROTEIN"/>
    <property type="match status" value="1"/>
</dbReference>
<feature type="domain" description="Transposase IS66 C-terminal" evidence="1">
    <location>
        <begin position="26"/>
        <end position="62"/>
    </location>
</feature>
<dbReference type="InterPro" id="IPR039552">
    <property type="entry name" value="IS66_C"/>
</dbReference>
<evidence type="ECO:0000259" key="1">
    <source>
        <dbReference type="Pfam" id="PF13817"/>
    </source>
</evidence>
<gene>
    <name evidence="2" type="ORF">WKW82_40405</name>
</gene>
<feature type="non-terminal residue" evidence="2">
    <location>
        <position position="1"/>
    </location>
</feature>
<dbReference type="Proteomes" id="UP001385892">
    <property type="component" value="Unassembled WGS sequence"/>
</dbReference>
<comment type="caution">
    <text evidence="2">The sequence shown here is derived from an EMBL/GenBank/DDBJ whole genome shotgun (WGS) entry which is preliminary data.</text>
</comment>
<reference evidence="2 3" key="1">
    <citation type="submission" date="2024-03" db="EMBL/GenBank/DDBJ databases">
        <title>Novel species of the genus Variovorax.</title>
        <authorList>
            <person name="Liu Q."/>
            <person name="Xin Y.-H."/>
        </authorList>
    </citation>
    <scope>NUCLEOTIDE SEQUENCE [LARGE SCALE GENOMIC DNA]</scope>
    <source>
        <strain evidence="2 3">KACC 18900</strain>
    </source>
</reference>
<evidence type="ECO:0000313" key="2">
    <source>
        <dbReference type="EMBL" id="MEJ8852894.1"/>
    </source>
</evidence>
<keyword evidence="3" id="KW-1185">Reference proteome</keyword>
<accession>A0ABU8WZR4</accession>
<dbReference type="PANTHER" id="PTHR33678">
    <property type="entry name" value="BLL1576 PROTEIN"/>
    <property type="match status" value="1"/>
</dbReference>
<proteinExistence type="predicted"/>
<name>A0ABU8WZR4_9BURK</name>
<dbReference type="EMBL" id="JBBKZT010000094">
    <property type="protein sequence ID" value="MEJ8852894.1"/>
    <property type="molecule type" value="Genomic_DNA"/>
</dbReference>